<accession>A0A8J9YXG5</accession>
<feature type="region of interest" description="Disordered" evidence="3">
    <location>
        <begin position="1"/>
        <end position="36"/>
    </location>
</feature>
<comment type="pathway">
    <text evidence="1">Purine metabolism; IMP biosynthesis via de novo pathway; 5-amino-1-(5-phospho-D-ribosyl)imidazole-4-carboxamide from 5-amino-1-(5-phospho-D-ribosyl)imidazole-4-carboxylate: step 1/2.</text>
</comment>
<evidence type="ECO:0000256" key="2">
    <source>
        <dbReference type="ARBA" id="ARBA00012217"/>
    </source>
</evidence>
<organism evidence="5 6">
    <name type="scientific">Branchiostoma lanceolatum</name>
    <name type="common">Common lancelet</name>
    <name type="synonym">Amphioxus lanceolatum</name>
    <dbReference type="NCBI Taxonomy" id="7740"/>
    <lineage>
        <taxon>Eukaryota</taxon>
        <taxon>Metazoa</taxon>
        <taxon>Chordata</taxon>
        <taxon>Cephalochordata</taxon>
        <taxon>Leptocardii</taxon>
        <taxon>Amphioxiformes</taxon>
        <taxon>Branchiostomatidae</taxon>
        <taxon>Branchiostoma</taxon>
    </lineage>
</organism>
<reference evidence="5" key="1">
    <citation type="submission" date="2022-01" db="EMBL/GenBank/DDBJ databases">
        <authorList>
            <person name="Braso-Vives M."/>
        </authorList>
    </citation>
    <scope>NUCLEOTIDE SEQUENCE</scope>
</reference>
<dbReference type="PANTHER" id="PTHR43599:SF7">
    <property type="entry name" value="NOVEL PROTEIN"/>
    <property type="match status" value="1"/>
</dbReference>
<dbReference type="GO" id="GO:0004639">
    <property type="term" value="F:phosphoribosylaminoimidazolesuccinocarboxamide synthase activity"/>
    <property type="evidence" value="ECO:0007669"/>
    <property type="project" value="UniProtKB-EC"/>
</dbReference>
<gene>
    <name evidence="5" type="primary">ZSCAN20</name>
    <name evidence="5" type="ORF">BLAG_LOCUS6550</name>
</gene>
<dbReference type="EC" id="6.3.2.6" evidence="2"/>
<dbReference type="Proteomes" id="UP000838412">
    <property type="component" value="Chromosome 13"/>
</dbReference>
<evidence type="ECO:0000256" key="3">
    <source>
        <dbReference type="SAM" id="MobiDB-lite"/>
    </source>
</evidence>
<keyword evidence="6" id="KW-1185">Reference proteome</keyword>
<name>A0A8J9YXG5_BRALA</name>
<dbReference type="PANTHER" id="PTHR43599">
    <property type="entry name" value="MULTIFUNCTIONAL PROTEIN ADE2"/>
    <property type="match status" value="1"/>
</dbReference>
<feature type="region of interest" description="Disordered" evidence="3">
    <location>
        <begin position="134"/>
        <end position="193"/>
    </location>
</feature>
<feature type="domain" description="Myb/SANT-like DNA-binding" evidence="4">
    <location>
        <begin position="43"/>
        <end position="132"/>
    </location>
</feature>
<evidence type="ECO:0000313" key="6">
    <source>
        <dbReference type="Proteomes" id="UP000838412"/>
    </source>
</evidence>
<feature type="compositionally biased region" description="Low complexity" evidence="3">
    <location>
        <begin position="292"/>
        <end position="303"/>
    </location>
</feature>
<evidence type="ECO:0000256" key="1">
    <source>
        <dbReference type="ARBA" id="ARBA00004672"/>
    </source>
</evidence>
<proteinExistence type="predicted"/>
<dbReference type="EMBL" id="OV696698">
    <property type="protein sequence ID" value="CAH1243637.1"/>
    <property type="molecule type" value="Genomic_DNA"/>
</dbReference>
<dbReference type="Pfam" id="PF13837">
    <property type="entry name" value="Myb_DNA-bind_4"/>
    <property type="match status" value="3"/>
</dbReference>
<feature type="domain" description="Myb/SANT-like DNA-binding" evidence="4">
    <location>
        <begin position="199"/>
        <end position="285"/>
    </location>
</feature>
<dbReference type="InterPro" id="IPR050089">
    <property type="entry name" value="SAICAR_synthetase"/>
</dbReference>
<dbReference type="OrthoDB" id="691673at2759"/>
<evidence type="ECO:0000313" key="5">
    <source>
        <dbReference type="EMBL" id="CAH1243637.1"/>
    </source>
</evidence>
<dbReference type="InterPro" id="IPR044822">
    <property type="entry name" value="Myb_DNA-bind_4"/>
</dbReference>
<feature type="domain" description="Myb/SANT-like DNA-binding" evidence="4">
    <location>
        <begin position="371"/>
        <end position="460"/>
    </location>
</feature>
<feature type="region of interest" description="Disordered" evidence="3">
    <location>
        <begin position="287"/>
        <end position="322"/>
    </location>
</feature>
<sequence>METRVKTEPQTSQENTDVIGANYEDQNDANFMDGSESEWKGPRNVWGVDETRKLLEIWGEKSIQDDLRTTKHNRGIYEGIQARMAVFGYNRTAMQIHDKCKNLSTDYRRAKRQGVSCTSRRLLKFYNELDRILGQRPETSTSPAERQGEKTVESAISAEEDQPEDNSQGSATPPESEMLSCTRSEDGRFSDSPSYTYSVRWTDAETLDLLNIWGRDHFQILLKSLHHNKPVYQEIEVMMRALGYNRSAKQIHEKCKNLSVDYRRARRTGGDKRRRFRFYDKLDSIIGHEMDSSPSGQESSQASVPEMEDLNDESPGSPYPVSVTTVVRNNEEAEQPSPHGSTDDCSPLTMPAYTGMSADEACPNNPGQCHRAWVGTETKALLAIWGQKNIQDNIHKTKHNREIFQNIQGMMQERGYTRTVKQIQDKCKSLAKEYRKAKRTSKDDRKRRAMCRFYDELDSILGSYTPLESVTKQTKQLLCDTLYTESEKGNSPFQPSLPNGNMAMMNGVGVKRPRMEDSESDSEGGNCEMISPRPKFSAAKIVPGRRFFSLKAAGCVFQSESWQPRGETLYQALQHEVLVNASNIEQISFSEGLAFVGNEAGAYVRTETGHMIHLWRHDNEQRKLYVSRTFLFTNYQMYSEVREVLEQL</sequence>
<protein>
    <recommendedName>
        <fullName evidence="2">phosphoribosylaminoimidazolesuccinocarboxamide synthase</fullName>
        <ecNumber evidence="2">6.3.2.6</ecNumber>
    </recommendedName>
</protein>
<dbReference type="AlphaFoldDB" id="A0A8J9YXG5"/>
<evidence type="ECO:0000259" key="4">
    <source>
        <dbReference type="Pfam" id="PF13837"/>
    </source>
</evidence>
<dbReference type="Gene3D" id="1.10.10.60">
    <property type="entry name" value="Homeodomain-like"/>
    <property type="match status" value="3"/>
</dbReference>